<evidence type="ECO:0000313" key="2">
    <source>
        <dbReference type="Proteomes" id="UP000276133"/>
    </source>
</evidence>
<dbReference type="AlphaFoldDB" id="A0A3M7QX16"/>
<name>A0A3M7QX16_BRAPC</name>
<comment type="caution">
    <text evidence="1">The sequence shown here is derived from an EMBL/GenBank/DDBJ whole genome shotgun (WGS) entry which is preliminary data.</text>
</comment>
<keyword evidence="2" id="KW-1185">Reference proteome</keyword>
<feature type="non-terminal residue" evidence="1">
    <location>
        <position position="1"/>
    </location>
</feature>
<proteinExistence type="predicted"/>
<accession>A0A3M7QX16</accession>
<dbReference type="EMBL" id="REGN01004929">
    <property type="protein sequence ID" value="RNA15528.1"/>
    <property type="molecule type" value="Genomic_DNA"/>
</dbReference>
<organism evidence="1 2">
    <name type="scientific">Brachionus plicatilis</name>
    <name type="common">Marine rotifer</name>
    <name type="synonym">Brachionus muelleri</name>
    <dbReference type="NCBI Taxonomy" id="10195"/>
    <lineage>
        <taxon>Eukaryota</taxon>
        <taxon>Metazoa</taxon>
        <taxon>Spiralia</taxon>
        <taxon>Gnathifera</taxon>
        <taxon>Rotifera</taxon>
        <taxon>Eurotatoria</taxon>
        <taxon>Monogononta</taxon>
        <taxon>Pseudotrocha</taxon>
        <taxon>Ploima</taxon>
        <taxon>Brachionidae</taxon>
        <taxon>Brachionus</taxon>
    </lineage>
</organism>
<protein>
    <submittedName>
        <fullName evidence="1">Uncharacterized protein</fullName>
    </submittedName>
</protein>
<sequence>DKEERVVSSIKVLKRKITEVEEETLQETCKHQPARYFKRQIIKYKLRFLFLDNGKIVEKSMRNFCFQLKKIILKKLKITKKQPHKGVDILTNLDYKMKKINNFAFKKIDSGIDFNSITSLIHLNFCLQIVRNFLKSTYKKNQSHSADFLDVDNSHYICDIKLEKNR</sequence>
<dbReference type="Proteomes" id="UP000276133">
    <property type="component" value="Unassembled WGS sequence"/>
</dbReference>
<evidence type="ECO:0000313" key="1">
    <source>
        <dbReference type="EMBL" id="RNA15528.1"/>
    </source>
</evidence>
<reference evidence="1 2" key="1">
    <citation type="journal article" date="2018" name="Sci. Rep.">
        <title>Genomic signatures of local adaptation to the degree of environmental predictability in rotifers.</title>
        <authorList>
            <person name="Franch-Gras L."/>
            <person name="Hahn C."/>
            <person name="Garcia-Roger E.M."/>
            <person name="Carmona M.J."/>
            <person name="Serra M."/>
            <person name="Gomez A."/>
        </authorList>
    </citation>
    <scope>NUCLEOTIDE SEQUENCE [LARGE SCALE GENOMIC DNA]</scope>
    <source>
        <strain evidence="1">HYR1</strain>
    </source>
</reference>
<gene>
    <name evidence="1" type="ORF">BpHYR1_010892</name>
</gene>